<organism evidence="2 3">
    <name type="scientific">Symmachiella dynata</name>
    <dbReference type="NCBI Taxonomy" id="2527995"/>
    <lineage>
        <taxon>Bacteria</taxon>
        <taxon>Pseudomonadati</taxon>
        <taxon>Planctomycetota</taxon>
        <taxon>Planctomycetia</taxon>
        <taxon>Planctomycetales</taxon>
        <taxon>Planctomycetaceae</taxon>
        <taxon>Symmachiella</taxon>
    </lineage>
</organism>
<evidence type="ECO:0000313" key="3">
    <source>
        <dbReference type="Proteomes" id="UP000319383"/>
    </source>
</evidence>
<dbReference type="KEGG" id="sdyn:Mal52_31190"/>
<evidence type="ECO:0000256" key="1">
    <source>
        <dbReference type="SAM" id="MobiDB-lite"/>
    </source>
</evidence>
<gene>
    <name evidence="2" type="ORF">Mal52_31190</name>
</gene>
<dbReference type="Proteomes" id="UP000319383">
    <property type="component" value="Chromosome"/>
</dbReference>
<protein>
    <submittedName>
        <fullName evidence="2">Uncharacterized protein</fullName>
    </submittedName>
</protein>
<dbReference type="AlphaFoldDB" id="A0A517ZQB3"/>
<accession>A0A517ZQB3</accession>
<feature type="region of interest" description="Disordered" evidence="1">
    <location>
        <begin position="1"/>
        <end position="20"/>
    </location>
</feature>
<evidence type="ECO:0000313" key="2">
    <source>
        <dbReference type="EMBL" id="QDU44633.1"/>
    </source>
</evidence>
<proteinExistence type="predicted"/>
<feature type="compositionally biased region" description="Polar residues" evidence="1">
    <location>
        <begin position="7"/>
        <end position="20"/>
    </location>
</feature>
<name>A0A517ZQB3_9PLAN</name>
<dbReference type="EMBL" id="CP036276">
    <property type="protein sequence ID" value="QDU44633.1"/>
    <property type="molecule type" value="Genomic_DNA"/>
</dbReference>
<keyword evidence="3" id="KW-1185">Reference proteome</keyword>
<reference evidence="2 3" key="1">
    <citation type="submission" date="2019-02" db="EMBL/GenBank/DDBJ databases">
        <title>Deep-cultivation of Planctomycetes and their phenomic and genomic characterization uncovers novel biology.</title>
        <authorList>
            <person name="Wiegand S."/>
            <person name="Jogler M."/>
            <person name="Boedeker C."/>
            <person name="Pinto D."/>
            <person name="Vollmers J."/>
            <person name="Rivas-Marin E."/>
            <person name="Kohn T."/>
            <person name="Peeters S.H."/>
            <person name="Heuer A."/>
            <person name="Rast P."/>
            <person name="Oberbeckmann S."/>
            <person name="Bunk B."/>
            <person name="Jeske O."/>
            <person name="Meyerdierks A."/>
            <person name="Storesund J.E."/>
            <person name="Kallscheuer N."/>
            <person name="Luecker S."/>
            <person name="Lage O.M."/>
            <person name="Pohl T."/>
            <person name="Merkel B.J."/>
            <person name="Hornburger P."/>
            <person name="Mueller R.-W."/>
            <person name="Bruemmer F."/>
            <person name="Labrenz M."/>
            <person name="Spormann A.M."/>
            <person name="Op den Camp H."/>
            <person name="Overmann J."/>
            <person name="Amann R."/>
            <person name="Jetten M.S.M."/>
            <person name="Mascher T."/>
            <person name="Medema M.H."/>
            <person name="Devos D.P."/>
            <person name="Kaster A.-K."/>
            <person name="Ovreas L."/>
            <person name="Rohde M."/>
            <person name="Galperin M.Y."/>
            <person name="Jogler C."/>
        </authorList>
    </citation>
    <scope>NUCLEOTIDE SEQUENCE [LARGE SCALE GENOMIC DNA]</scope>
    <source>
        <strain evidence="2 3">Mal52</strain>
    </source>
</reference>
<sequence length="71" mass="7948">MVAGRMRQNSSNKTLQSPDFSTEYNPQVVFLKKLEEPLALAIYSALSKQLVLMCVAWRFVEKVTAVVSLDG</sequence>